<keyword evidence="1" id="KW-0732">Signal</keyword>
<sequence>MALATILVSITPAPSCADSWMLPTTTTYTSCAGHARIIVTPRDLKSQLGYFQDKVKNVDPAGQRKGGVPVANARLERLVGKRWQVAWEHQIANDVAPVSALVRDDGAYAVTFDDWHGTGYGPNVVVIYGAGGKLVRALALSDIVPVDYIKALPHSVSSIHWRGDPRFSPAGKQVIIPVVIPAEDFVSDPATIDIAVDLIDGKVSPINPISWDDALATGRKVLAAQIGDEAATKAAFLAPLFGPKTNTEREWHGYLREAVGRLIGDNETPSTTVLRLPSADDYAVSETWVHDALTESYADKVALASLSEPNLLTVLKKIASTLPDRSLSKVTVFIALSDQHWPAALAAMNRTGAKIVQLDPAKGIAQRTERIARRYGDR</sequence>
<evidence type="ECO:0000313" key="3">
    <source>
        <dbReference type="Proteomes" id="UP001419910"/>
    </source>
</evidence>
<proteinExistence type="predicted"/>
<evidence type="ECO:0000256" key="1">
    <source>
        <dbReference type="SAM" id="SignalP"/>
    </source>
</evidence>
<dbReference type="Proteomes" id="UP001419910">
    <property type="component" value="Unassembled WGS sequence"/>
</dbReference>
<reference evidence="2 3" key="1">
    <citation type="submission" date="2024-05" db="EMBL/GenBank/DDBJ databases">
        <authorList>
            <person name="Liu Q."/>
            <person name="Xin Y.-H."/>
        </authorList>
    </citation>
    <scope>NUCLEOTIDE SEQUENCE [LARGE SCALE GENOMIC DNA]</scope>
    <source>
        <strain evidence="2 3">CGMCC 1.10181</strain>
    </source>
</reference>
<keyword evidence="3" id="KW-1185">Reference proteome</keyword>
<protein>
    <submittedName>
        <fullName evidence="2">Uncharacterized protein</fullName>
    </submittedName>
</protein>
<feature type="signal peptide" evidence="1">
    <location>
        <begin position="1"/>
        <end position="17"/>
    </location>
</feature>
<organism evidence="2 3">
    <name type="scientific">Sphingomonas oligophenolica</name>
    <dbReference type="NCBI Taxonomy" id="301154"/>
    <lineage>
        <taxon>Bacteria</taxon>
        <taxon>Pseudomonadati</taxon>
        <taxon>Pseudomonadota</taxon>
        <taxon>Alphaproteobacteria</taxon>
        <taxon>Sphingomonadales</taxon>
        <taxon>Sphingomonadaceae</taxon>
        <taxon>Sphingomonas</taxon>
    </lineage>
</organism>
<name>A0ABU9Y0K9_9SPHN</name>
<comment type="caution">
    <text evidence="2">The sequence shown here is derived from an EMBL/GenBank/DDBJ whole genome shotgun (WGS) entry which is preliminary data.</text>
</comment>
<feature type="chain" id="PRO_5045059172" evidence="1">
    <location>
        <begin position="18"/>
        <end position="378"/>
    </location>
</feature>
<accession>A0ABU9Y0K9</accession>
<dbReference type="EMBL" id="JBDIME010000004">
    <property type="protein sequence ID" value="MEN2789343.1"/>
    <property type="molecule type" value="Genomic_DNA"/>
</dbReference>
<gene>
    <name evidence="2" type="ORF">ABC974_06890</name>
</gene>
<evidence type="ECO:0000313" key="2">
    <source>
        <dbReference type="EMBL" id="MEN2789343.1"/>
    </source>
</evidence>